<dbReference type="Proteomes" id="UP000501830">
    <property type="component" value="Chromosome"/>
</dbReference>
<sequence length="123" mass="13043">MMNKLELFEPAMCCNTGVCGPSVKEDLLVMTSAIQALNTVEGYEAIRYNLSSSPQEFVNNATVTTILQEELADALPITLVNGEVKKKGAYPTLDEISTFMGIQFVMAGSADGSCCGGADSDCC</sequence>
<accession>A0A6G7WEJ9</accession>
<dbReference type="InterPro" id="IPR010712">
    <property type="entry name" value="Arsenical-R_ArsD"/>
</dbReference>
<evidence type="ECO:0000313" key="1">
    <source>
        <dbReference type="EMBL" id="QIK50700.1"/>
    </source>
</evidence>
<dbReference type="GO" id="GO:0046685">
    <property type="term" value="P:response to arsenic-containing substance"/>
    <property type="evidence" value="ECO:0007669"/>
    <property type="project" value="InterPro"/>
</dbReference>
<gene>
    <name evidence="1" type="primary">arsD</name>
    <name evidence="1" type="ORF">G7058_00645</name>
</gene>
<dbReference type="AlphaFoldDB" id="A0A6G7WEJ9"/>
<dbReference type="EMBL" id="CP049889">
    <property type="protein sequence ID" value="QIK50700.1"/>
    <property type="molecule type" value="Genomic_DNA"/>
</dbReference>
<dbReference type="GO" id="GO:0003677">
    <property type="term" value="F:DNA binding"/>
    <property type="evidence" value="ECO:0007669"/>
    <property type="project" value="InterPro"/>
</dbReference>
<name>A0A6G7WEJ9_9LACT</name>
<dbReference type="GO" id="GO:0045892">
    <property type="term" value="P:negative regulation of DNA-templated transcription"/>
    <property type="evidence" value="ECO:0007669"/>
    <property type="project" value="InterPro"/>
</dbReference>
<dbReference type="NCBIfam" id="NF033727">
    <property type="entry name" value="chaperon_ArsD"/>
    <property type="match status" value="1"/>
</dbReference>
<dbReference type="KEGG" id="jpo:G7058_00645"/>
<dbReference type="Pfam" id="PF06953">
    <property type="entry name" value="ArsD"/>
    <property type="match status" value="1"/>
</dbReference>
<evidence type="ECO:0000313" key="2">
    <source>
        <dbReference type="Proteomes" id="UP000501830"/>
    </source>
</evidence>
<protein>
    <submittedName>
        <fullName evidence="1">Arsenite efflux transporter metallochaperone ArsD</fullName>
    </submittedName>
</protein>
<organism evidence="1 2">
    <name type="scientific">Jeotgalibaca porci</name>
    <dbReference type="NCBI Taxonomy" id="1868793"/>
    <lineage>
        <taxon>Bacteria</taxon>
        <taxon>Bacillati</taxon>
        <taxon>Bacillota</taxon>
        <taxon>Bacilli</taxon>
        <taxon>Lactobacillales</taxon>
        <taxon>Carnobacteriaceae</taxon>
        <taxon>Jeotgalibaca</taxon>
    </lineage>
</organism>
<proteinExistence type="predicted"/>
<dbReference type="Gene3D" id="3.40.30.10">
    <property type="entry name" value="Glutaredoxin"/>
    <property type="match status" value="1"/>
</dbReference>
<reference evidence="1 2" key="1">
    <citation type="journal article" date="2017" name="Int. J. Syst. Evol. Microbiol.">
        <title>Jeotgalibaca porci sp. nov. and Jeotgalibaca arthritidis sp. nov., isolated from pigs, and emended description of the genus Jeotgalibaca.</title>
        <authorList>
            <person name="Zamora L."/>
            <person name="Perez-Sancho M."/>
            <person name="Dominguez L."/>
            <person name="Fernandez-Garayzabal J.F."/>
            <person name="Vela A.I."/>
        </authorList>
    </citation>
    <scope>NUCLEOTIDE SEQUENCE [LARGE SCALE GENOMIC DNA]</scope>
    <source>
        <strain evidence="1 2">CCUG 69148</strain>
    </source>
</reference>
<keyword evidence="2" id="KW-1185">Reference proteome</keyword>